<name>A0ABR4G716_9EURO</name>
<evidence type="ECO:0000313" key="2">
    <source>
        <dbReference type="EMBL" id="KAL2794791.1"/>
    </source>
</evidence>
<feature type="compositionally biased region" description="Pro residues" evidence="1">
    <location>
        <begin position="118"/>
        <end position="128"/>
    </location>
</feature>
<protein>
    <submittedName>
        <fullName evidence="2">Uncharacterized protein</fullName>
    </submittedName>
</protein>
<organism evidence="2 3">
    <name type="scientific">Aspergillus keveii</name>
    <dbReference type="NCBI Taxonomy" id="714993"/>
    <lineage>
        <taxon>Eukaryota</taxon>
        <taxon>Fungi</taxon>
        <taxon>Dikarya</taxon>
        <taxon>Ascomycota</taxon>
        <taxon>Pezizomycotina</taxon>
        <taxon>Eurotiomycetes</taxon>
        <taxon>Eurotiomycetidae</taxon>
        <taxon>Eurotiales</taxon>
        <taxon>Aspergillaceae</taxon>
        <taxon>Aspergillus</taxon>
        <taxon>Aspergillus subgen. Nidulantes</taxon>
    </lineage>
</organism>
<sequence length="193" mass="21709">MEHMPVFRPPVTTSMRWPWRSYFTQGLSELVRASWQASPGLPWFPLFALLRAPPPMVFHPMASTWAPPRPFVSGPLSGGPSTYPRPFGPPQPAMNFHPVASTRTSSPPFASGPLGPSNYPPQFIPPQHWPKCSHHPDSVPSSAGKEEDQHVEKSVKCFDESDEDFFYSDDEDHLYSGDDGYFCTGRRYDLDDD</sequence>
<feature type="compositionally biased region" description="Basic and acidic residues" evidence="1">
    <location>
        <begin position="144"/>
        <end position="154"/>
    </location>
</feature>
<comment type="caution">
    <text evidence="2">The sequence shown here is derived from an EMBL/GenBank/DDBJ whole genome shotgun (WGS) entry which is preliminary data.</text>
</comment>
<feature type="region of interest" description="Disordered" evidence="1">
    <location>
        <begin position="101"/>
        <end position="154"/>
    </location>
</feature>
<dbReference type="Proteomes" id="UP001610563">
    <property type="component" value="Unassembled WGS sequence"/>
</dbReference>
<dbReference type="EMBL" id="JBFTWV010000041">
    <property type="protein sequence ID" value="KAL2794791.1"/>
    <property type="molecule type" value="Genomic_DNA"/>
</dbReference>
<reference evidence="2 3" key="1">
    <citation type="submission" date="2024-07" db="EMBL/GenBank/DDBJ databases">
        <title>Section-level genome sequencing and comparative genomics of Aspergillus sections Usti and Cavernicolus.</title>
        <authorList>
            <consortium name="Lawrence Berkeley National Laboratory"/>
            <person name="Nybo J.L."/>
            <person name="Vesth T.C."/>
            <person name="Theobald S."/>
            <person name="Frisvad J.C."/>
            <person name="Larsen T.O."/>
            <person name="Kjaerboelling I."/>
            <person name="Rothschild-Mancinelli K."/>
            <person name="Lyhne E.K."/>
            <person name="Kogle M.E."/>
            <person name="Barry K."/>
            <person name="Clum A."/>
            <person name="Na H."/>
            <person name="Ledsgaard L."/>
            <person name="Lin J."/>
            <person name="Lipzen A."/>
            <person name="Kuo A."/>
            <person name="Riley R."/>
            <person name="Mondo S."/>
            <person name="Labutti K."/>
            <person name="Haridas S."/>
            <person name="Pangalinan J."/>
            <person name="Salamov A.A."/>
            <person name="Simmons B.A."/>
            <person name="Magnuson J.K."/>
            <person name="Chen J."/>
            <person name="Drula E."/>
            <person name="Henrissat B."/>
            <person name="Wiebenga A."/>
            <person name="Lubbers R.J."/>
            <person name="Gomes A.C."/>
            <person name="Makela M.R."/>
            <person name="Stajich J."/>
            <person name="Grigoriev I.V."/>
            <person name="Mortensen U.H."/>
            <person name="De Vries R.P."/>
            <person name="Baker S.E."/>
            <person name="Andersen M.R."/>
        </authorList>
    </citation>
    <scope>NUCLEOTIDE SEQUENCE [LARGE SCALE GENOMIC DNA]</scope>
    <source>
        <strain evidence="2 3">CBS 209.92</strain>
    </source>
</reference>
<proteinExistence type="predicted"/>
<evidence type="ECO:0000313" key="3">
    <source>
        <dbReference type="Proteomes" id="UP001610563"/>
    </source>
</evidence>
<keyword evidence="3" id="KW-1185">Reference proteome</keyword>
<gene>
    <name evidence="2" type="ORF">BJX66DRAFT_337581</name>
</gene>
<accession>A0ABR4G716</accession>
<evidence type="ECO:0000256" key="1">
    <source>
        <dbReference type="SAM" id="MobiDB-lite"/>
    </source>
</evidence>